<evidence type="ECO:0000256" key="6">
    <source>
        <dbReference type="ARBA" id="ARBA00023136"/>
    </source>
</evidence>
<gene>
    <name evidence="9" type="ORF">SAMN05660462_01643</name>
</gene>
<dbReference type="SMART" id="SM00014">
    <property type="entry name" value="acidPPc"/>
    <property type="match status" value="1"/>
</dbReference>
<dbReference type="EMBL" id="FNQE01000016">
    <property type="protein sequence ID" value="SDZ04485.1"/>
    <property type="molecule type" value="Genomic_DNA"/>
</dbReference>
<keyword evidence="3 7" id="KW-0812">Transmembrane</keyword>
<proteinExistence type="predicted"/>
<evidence type="ECO:0000256" key="4">
    <source>
        <dbReference type="ARBA" id="ARBA00022801"/>
    </source>
</evidence>
<comment type="subcellular location">
    <subcellularLocation>
        <location evidence="1">Cell membrane</location>
        <topology evidence="1">Multi-pass membrane protein</topology>
    </subcellularLocation>
</comment>
<evidence type="ECO:0000256" key="1">
    <source>
        <dbReference type="ARBA" id="ARBA00004651"/>
    </source>
</evidence>
<dbReference type="Proteomes" id="UP000198625">
    <property type="component" value="Unassembled WGS sequence"/>
</dbReference>
<dbReference type="Gene3D" id="1.20.144.10">
    <property type="entry name" value="Phosphatidic acid phosphatase type 2/haloperoxidase"/>
    <property type="match status" value="1"/>
</dbReference>
<dbReference type="GO" id="GO:0016787">
    <property type="term" value="F:hydrolase activity"/>
    <property type="evidence" value="ECO:0007669"/>
    <property type="project" value="UniProtKB-KW"/>
</dbReference>
<evidence type="ECO:0000256" key="7">
    <source>
        <dbReference type="SAM" id="Phobius"/>
    </source>
</evidence>
<dbReference type="OrthoDB" id="9789113at2"/>
<dbReference type="PANTHER" id="PTHR14969">
    <property type="entry name" value="SPHINGOSINE-1-PHOSPHATE PHOSPHOHYDROLASE"/>
    <property type="match status" value="1"/>
</dbReference>
<evidence type="ECO:0000256" key="3">
    <source>
        <dbReference type="ARBA" id="ARBA00022692"/>
    </source>
</evidence>
<keyword evidence="5 7" id="KW-1133">Transmembrane helix</keyword>
<keyword evidence="4" id="KW-0378">Hydrolase</keyword>
<keyword evidence="6 7" id="KW-0472">Membrane</keyword>
<dbReference type="AlphaFoldDB" id="A0A1H3PUF8"/>
<dbReference type="InterPro" id="IPR036938">
    <property type="entry name" value="PAP2/HPO_sf"/>
</dbReference>
<name>A0A1H3PUF8_9FIRM</name>
<dbReference type="CDD" id="cd01610">
    <property type="entry name" value="PAP2_like"/>
    <property type="match status" value="1"/>
</dbReference>
<protein>
    <submittedName>
        <fullName evidence="9">Undecaprenyl-diphosphatase</fullName>
    </submittedName>
</protein>
<dbReference type="STRING" id="415015.SAMN05660462_01643"/>
<evidence type="ECO:0000313" key="10">
    <source>
        <dbReference type="Proteomes" id="UP000198625"/>
    </source>
</evidence>
<feature type="domain" description="Phosphatidic acid phosphatase type 2/haloperoxidase" evidence="8">
    <location>
        <begin position="64"/>
        <end position="171"/>
    </location>
</feature>
<dbReference type="SUPFAM" id="SSF48317">
    <property type="entry name" value="Acid phosphatase/Vanadium-dependent haloperoxidase"/>
    <property type="match status" value="1"/>
</dbReference>
<dbReference type="PANTHER" id="PTHR14969:SF62">
    <property type="entry name" value="DECAPRENYLPHOSPHORYL-5-PHOSPHORIBOSE PHOSPHATASE RV3807C-RELATED"/>
    <property type="match status" value="1"/>
</dbReference>
<evidence type="ECO:0000256" key="5">
    <source>
        <dbReference type="ARBA" id="ARBA00022989"/>
    </source>
</evidence>
<sequence>MKHLKRFLIFGDNRIFHVFNTKISCKILDFIMPRITELGGLIFSGIMPLVLIVLNIGKSRPLGFELLASLSFSQVFVQILKRTMSRERPYNILENIKTFDIVLKDYSFPSGHTTASFSMATIFSFYLPQFMFIFIALATLVGISRIYLAVHYPSDVIVGVILGVSSAFVTHSYIVNNMFKASII</sequence>
<keyword evidence="2" id="KW-1003">Cell membrane</keyword>
<dbReference type="RefSeq" id="WP_091729710.1">
    <property type="nucleotide sequence ID" value="NZ_FNQE01000016.1"/>
</dbReference>
<dbReference type="GO" id="GO:0005886">
    <property type="term" value="C:plasma membrane"/>
    <property type="evidence" value="ECO:0007669"/>
    <property type="project" value="UniProtKB-SubCell"/>
</dbReference>
<feature type="transmembrane region" description="Helical" evidence="7">
    <location>
        <begin position="125"/>
        <end position="150"/>
    </location>
</feature>
<evidence type="ECO:0000313" key="9">
    <source>
        <dbReference type="EMBL" id="SDZ04485.1"/>
    </source>
</evidence>
<evidence type="ECO:0000259" key="8">
    <source>
        <dbReference type="SMART" id="SM00014"/>
    </source>
</evidence>
<keyword evidence="10" id="KW-1185">Reference proteome</keyword>
<feature type="transmembrane region" description="Helical" evidence="7">
    <location>
        <begin position="38"/>
        <end position="56"/>
    </location>
</feature>
<dbReference type="Pfam" id="PF01569">
    <property type="entry name" value="PAP2"/>
    <property type="match status" value="1"/>
</dbReference>
<organism evidence="9 10">
    <name type="scientific">Proteiniborus ethanoligenes</name>
    <dbReference type="NCBI Taxonomy" id="415015"/>
    <lineage>
        <taxon>Bacteria</taxon>
        <taxon>Bacillati</taxon>
        <taxon>Bacillota</taxon>
        <taxon>Clostridia</taxon>
        <taxon>Eubacteriales</taxon>
        <taxon>Proteiniborus</taxon>
    </lineage>
</organism>
<evidence type="ECO:0000256" key="2">
    <source>
        <dbReference type="ARBA" id="ARBA00022475"/>
    </source>
</evidence>
<dbReference type="InterPro" id="IPR000326">
    <property type="entry name" value="PAP2/HPO"/>
</dbReference>
<feature type="transmembrane region" description="Helical" evidence="7">
    <location>
        <begin position="156"/>
        <end position="175"/>
    </location>
</feature>
<reference evidence="9 10" key="1">
    <citation type="submission" date="2016-10" db="EMBL/GenBank/DDBJ databases">
        <authorList>
            <person name="de Groot N.N."/>
        </authorList>
    </citation>
    <scope>NUCLEOTIDE SEQUENCE [LARGE SCALE GENOMIC DNA]</scope>
    <source>
        <strain evidence="9 10">DSM 21650</strain>
    </source>
</reference>
<accession>A0A1H3PUF8</accession>